<feature type="region of interest" description="Disordered" evidence="1">
    <location>
        <begin position="10"/>
        <end position="36"/>
    </location>
</feature>
<comment type="caution">
    <text evidence="2">The sequence shown here is derived from an EMBL/GenBank/DDBJ whole genome shotgun (WGS) entry which is preliminary data.</text>
</comment>
<gene>
    <name evidence="2" type="ORF">BOVATA_032820</name>
</gene>
<accession>A0A2H6KFP9</accession>
<keyword evidence="3" id="KW-1185">Reference proteome</keyword>
<evidence type="ECO:0000256" key="1">
    <source>
        <dbReference type="SAM" id="MobiDB-lite"/>
    </source>
</evidence>
<dbReference type="EMBL" id="BDSA01000003">
    <property type="protein sequence ID" value="GBE61789.1"/>
    <property type="molecule type" value="Genomic_DNA"/>
</dbReference>
<evidence type="ECO:0000313" key="3">
    <source>
        <dbReference type="Proteomes" id="UP000236319"/>
    </source>
</evidence>
<dbReference type="GeneID" id="39875559"/>
<dbReference type="RefSeq" id="XP_028868032.1">
    <property type="nucleotide sequence ID" value="XM_029012199.1"/>
</dbReference>
<evidence type="ECO:0000313" key="2">
    <source>
        <dbReference type="EMBL" id="GBE61789.1"/>
    </source>
</evidence>
<sequence length="120" mass="12357">MHLIPEIVEERNKLPGGARRPPGEAGEVGGQSQQGILAAAGGREDGVEMFASLLSVRQILLSESHVDPALAADVAGVEEVSLEVGCVGQEGLEGGVGGDVTAVRTILPATIELIPRTLRL</sequence>
<reference evidence="2 3" key="1">
    <citation type="journal article" date="2017" name="BMC Genomics">
        <title>Whole-genome assembly of Babesia ovata and comparative genomics between closely related pathogens.</title>
        <authorList>
            <person name="Yamagishi J."/>
            <person name="Asada M."/>
            <person name="Hakimi H."/>
            <person name="Tanaka T.Q."/>
            <person name="Sugimoto C."/>
            <person name="Kawazu S."/>
        </authorList>
    </citation>
    <scope>NUCLEOTIDE SEQUENCE [LARGE SCALE GENOMIC DNA]</scope>
    <source>
        <strain evidence="2 3">Miyake</strain>
    </source>
</reference>
<dbReference type="VEuPathDB" id="PiroplasmaDB:BOVATA_032820"/>
<feature type="compositionally biased region" description="Low complexity" evidence="1">
    <location>
        <begin position="15"/>
        <end position="25"/>
    </location>
</feature>
<dbReference type="Proteomes" id="UP000236319">
    <property type="component" value="Unassembled WGS sequence"/>
</dbReference>
<protein>
    <submittedName>
        <fullName evidence="2">Non-ribosomal peptide synthetase, putative</fullName>
    </submittedName>
</protein>
<proteinExistence type="predicted"/>
<name>A0A2H6KFP9_9APIC</name>
<organism evidence="2 3">
    <name type="scientific">Babesia ovata</name>
    <dbReference type="NCBI Taxonomy" id="189622"/>
    <lineage>
        <taxon>Eukaryota</taxon>
        <taxon>Sar</taxon>
        <taxon>Alveolata</taxon>
        <taxon>Apicomplexa</taxon>
        <taxon>Aconoidasida</taxon>
        <taxon>Piroplasmida</taxon>
        <taxon>Babesiidae</taxon>
        <taxon>Babesia</taxon>
    </lineage>
</organism>
<dbReference type="AlphaFoldDB" id="A0A2H6KFP9"/>